<accession>A0A0F7K3L0</accession>
<proteinExistence type="predicted"/>
<gene>
    <name evidence="1" type="ORF">AAY24_18280</name>
</gene>
<dbReference type="EMBL" id="CP011413">
    <property type="protein sequence ID" value="AKH22407.1"/>
    <property type="molecule type" value="Genomic_DNA"/>
</dbReference>
<name>A0A0F7K3L0_9GAMM</name>
<protein>
    <recommendedName>
        <fullName evidence="3">Penicillin-binding protein activator LpoB</fullName>
    </recommendedName>
</protein>
<dbReference type="AlphaFoldDB" id="A0A0F7K3L0"/>
<evidence type="ECO:0000313" key="1">
    <source>
        <dbReference type="EMBL" id="AKH22407.1"/>
    </source>
</evidence>
<dbReference type="OrthoDB" id="9902792at2"/>
<geneLocation type="plasmid" evidence="1">
    <name>unnamed</name>
</geneLocation>
<dbReference type="Proteomes" id="UP000034410">
    <property type="component" value="Plasmid"/>
</dbReference>
<organism evidence="1 2">
    <name type="scientific">Sedimenticola thiotaurini</name>
    <dbReference type="NCBI Taxonomy" id="1543721"/>
    <lineage>
        <taxon>Bacteria</taxon>
        <taxon>Pseudomonadati</taxon>
        <taxon>Pseudomonadota</taxon>
        <taxon>Gammaproteobacteria</taxon>
        <taxon>Chromatiales</taxon>
        <taxon>Sedimenticolaceae</taxon>
        <taxon>Sedimenticola</taxon>
    </lineage>
</organism>
<dbReference type="PROSITE" id="PS51257">
    <property type="entry name" value="PROKAR_LIPOPROTEIN"/>
    <property type="match status" value="1"/>
</dbReference>
<dbReference type="RefSeq" id="WP_046861488.1">
    <property type="nucleotide sequence ID" value="NZ_CP011413.1"/>
</dbReference>
<evidence type="ECO:0000313" key="2">
    <source>
        <dbReference type="Proteomes" id="UP000034410"/>
    </source>
</evidence>
<reference evidence="1 2" key="1">
    <citation type="journal article" date="2015" name="Genome Announc.">
        <title>Complete Genome Sequence of Sedimenticola thiotaurini Strain SIP-G1, a Polyphosphate- and Polyhydroxyalkanoate-Accumulating Sulfur-Oxidizing Gammaproteobacterium Isolated from Salt Marsh Sediments.</title>
        <authorList>
            <person name="Flood B.E."/>
            <person name="Jones D.S."/>
            <person name="Bailey J.V."/>
        </authorList>
    </citation>
    <scope>NUCLEOTIDE SEQUENCE [LARGE SCALE GENOMIC DNA]</scope>
    <source>
        <strain evidence="1 2">SIP-G1</strain>
        <plasmid evidence="2">Plasmid</plasmid>
    </source>
</reference>
<evidence type="ECO:0008006" key="3">
    <source>
        <dbReference type="Google" id="ProtNLM"/>
    </source>
</evidence>
<dbReference type="KEGG" id="seds:AAY24_18280"/>
<sequence length="141" mass="14765">MSRVIIGILIAALLGGCQNQMIRDDLAPVKAGAAGSIVADWAQLLQDRYPATTVFEIKGMGKIGTALAKELRSLGYGVADTQDQPTTESVPIEVRSDKLGSKGILVSLIIKDQIISRSYTVSESEAAADSAFSELAAGGKL</sequence>
<keyword evidence="1" id="KW-0614">Plasmid</keyword>
<keyword evidence="2" id="KW-1185">Reference proteome</keyword>